<dbReference type="Pfam" id="PF00117">
    <property type="entry name" value="GATase"/>
    <property type="match status" value="1"/>
</dbReference>
<evidence type="ECO:0000256" key="5">
    <source>
        <dbReference type="ARBA" id="ARBA00022741"/>
    </source>
</evidence>
<dbReference type="UniPathway" id="UPA00159">
    <property type="reaction ID" value="UER00277"/>
</dbReference>
<dbReference type="GO" id="GO:0003883">
    <property type="term" value="F:CTP synthase activity"/>
    <property type="evidence" value="ECO:0007669"/>
    <property type="project" value="UniProtKB-EC"/>
</dbReference>
<dbReference type="GO" id="GO:0044210">
    <property type="term" value="P:'de novo' CTP biosynthetic process"/>
    <property type="evidence" value="ECO:0007669"/>
    <property type="project" value="UniProtKB-UniPathway"/>
</dbReference>
<dbReference type="PROSITE" id="PS51273">
    <property type="entry name" value="GATASE_TYPE_1"/>
    <property type="match status" value="1"/>
</dbReference>
<dbReference type="EC" id="6.3.4.2" evidence="3"/>
<dbReference type="GO" id="GO:0019856">
    <property type="term" value="P:pyrimidine nucleobase biosynthetic process"/>
    <property type="evidence" value="ECO:0007669"/>
    <property type="project" value="TreeGrafter"/>
</dbReference>
<comment type="pathway">
    <text evidence="1">Pyrimidine metabolism; CTP biosynthesis via de novo pathway; CTP from UDP: step 2/2.</text>
</comment>
<comment type="catalytic activity">
    <reaction evidence="9">
        <text>UTP + L-glutamine + ATP + H2O = CTP + L-glutamate + ADP + phosphate + 2 H(+)</text>
        <dbReference type="Rhea" id="RHEA:26426"/>
        <dbReference type="ChEBI" id="CHEBI:15377"/>
        <dbReference type="ChEBI" id="CHEBI:15378"/>
        <dbReference type="ChEBI" id="CHEBI:29985"/>
        <dbReference type="ChEBI" id="CHEBI:30616"/>
        <dbReference type="ChEBI" id="CHEBI:37563"/>
        <dbReference type="ChEBI" id="CHEBI:43474"/>
        <dbReference type="ChEBI" id="CHEBI:46398"/>
        <dbReference type="ChEBI" id="CHEBI:58359"/>
        <dbReference type="ChEBI" id="CHEBI:456216"/>
        <dbReference type="EC" id="6.3.4.2"/>
    </reaction>
</comment>
<evidence type="ECO:0000256" key="1">
    <source>
        <dbReference type="ARBA" id="ARBA00005171"/>
    </source>
</evidence>
<evidence type="ECO:0000256" key="6">
    <source>
        <dbReference type="ARBA" id="ARBA00022840"/>
    </source>
</evidence>
<evidence type="ECO:0000256" key="7">
    <source>
        <dbReference type="ARBA" id="ARBA00022962"/>
    </source>
</evidence>
<dbReference type="SUPFAM" id="SSF52317">
    <property type="entry name" value="Class I glutamine amidotransferase-like"/>
    <property type="match status" value="1"/>
</dbReference>
<keyword evidence="7" id="KW-0315">Glutamine amidotransferase</keyword>
<keyword evidence="8" id="KW-0665">Pyrimidine biosynthesis</keyword>
<evidence type="ECO:0000256" key="8">
    <source>
        <dbReference type="ARBA" id="ARBA00022975"/>
    </source>
</evidence>
<dbReference type="InterPro" id="IPR004468">
    <property type="entry name" value="CTP_synthase"/>
</dbReference>
<evidence type="ECO:0000256" key="9">
    <source>
        <dbReference type="ARBA" id="ARBA00047781"/>
    </source>
</evidence>
<reference evidence="11 12" key="1">
    <citation type="submission" date="2016-01" db="EMBL/GenBank/DDBJ databases">
        <authorList>
            <person name="Oliw E.H."/>
        </authorList>
    </citation>
    <scope>NUCLEOTIDE SEQUENCE [LARGE SCALE GENOMIC DNA]</scope>
    <source>
        <strain evidence="11 12">FRB97</strain>
    </source>
</reference>
<dbReference type="EMBL" id="CP014136">
    <property type="protein sequence ID" value="ATA22128.1"/>
    <property type="molecule type" value="Genomic_DNA"/>
</dbReference>
<keyword evidence="5" id="KW-0547">Nucleotide-binding</keyword>
<gene>
    <name evidence="11" type="ORF">AWC35_23900</name>
</gene>
<protein>
    <recommendedName>
        <fullName evidence="3">CTP synthase (glutamine hydrolyzing)</fullName>
        <ecNumber evidence="3">6.3.4.2</ecNumber>
    </recommendedName>
</protein>
<dbReference type="GO" id="GO:0005524">
    <property type="term" value="F:ATP binding"/>
    <property type="evidence" value="ECO:0007669"/>
    <property type="project" value="UniProtKB-KW"/>
</dbReference>
<dbReference type="PANTHER" id="PTHR11550">
    <property type="entry name" value="CTP SYNTHASE"/>
    <property type="match status" value="1"/>
</dbReference>
<proteinExistence type="inferred from homology"/>
<dbReference type="OrthoDB" id="9813383at2"/>
<evidence type="ECO:0000313" key="11">
    <source>
        <dbReference type="EMBL" id="ATA22128.1"/>
    </source>
</evidence>
<dbReference type="PANTHER" id="PTHR11550:SF0">
    <property type="entry name" value="CTP SYNTHASE-RELATED"/>
    <property type="match status" value="1"/>
</dbReference>
<accession>A0A250B798</accession>
<dbReference type="RefSeq" id="WP_095848719.1">
    <property type="nucleotide sequence ID" value="NZ_CP014136.1"/>
</dbReference>
<dbReference type="Gene3D" id="3.40.50.880">
    <property type="match status" value="1"/>
</dbReference>
<keyword evidence="12" id="KW-1185">Reference proteome</keyword>
<feature type="domain" description="Glutamine amidotransferase" evidence="10">
    <location>
        <begin position="179"/>
        <end position="386"/>
    </location>
</feature>
<dbReference type="InterPro" id="IPR017926">
    <property type="entry name" value="GATASE"/>
</dbReference>
<comment type="similarity">
    <text evidence="2">Belongs to the CTP synthase family.</text>
</comment>
<evidence type="ECO:0000313" key="12">
    <source>
        <dbReference type="Proteomes" id="UP000217182"/>
    </source>
</evidence>
<dbReference type="Proteomes" id="UP000217182">
    <property type="component" value="Chromosome"/>
</dbReference>
<evidence type="ECO:0000259" key="10">
    <source>
        <dbReference type="Pfam" id="PF00117"/>
    </source>
</evidence>
<keyword evidence="4" id="KW-0436">Ligase</keyword>
<keyword evidence="6" id="KW-0067">ATP-binding</keyword>
<sequence>MSLIFVAHNTPAPALYGAMAAILSHALRLPMAHLPVAWNLAHYADACQHVTAGGTLVTSGLVWYERLSGQTLAAPTTSATLLGQRQDGVVPLGPSQLAHFPALAQRLQRGGVDYELVHIEQENGRFGFSRLLAGHWRQDRFGRWRQGDDTGVPEAALRIALIGRRQDQQDAYPATLAALGDAADALGLALEVVCLAPQEIADQAGAQARLAGFSGVLLPGGAAMANVPGQIQAAHYTLAHAIPTLGLCLGMQTMATAVAQQMLGSTQANLAEADPAAAIKTFTPLHDAAGLPLHRLGAQPLYCRPGSLMHGLLGECYSVRYNHRYQLNPLLKAGLEQQGLCISATDASGAVADGIEFTRHPFFLGVQGHPELSSRVGQAHPLLMAFLRAAARQR</sequence>
<evidence type="ECO:0000256" key="3">
    <source>
        <dbReference type="ARBA" id="ARBA00012291"/>
    </source>
</evidence>
<evidence type="ECO:0000256" key="4">
    <source>
        <dbReference type="ARBA" id="ARBA00022598"/>
    </source>
</evidence>
<dbReference type="AlphaFoldDB" id="A0A250B798"/>
<name>A0A250B798_9GAMM</name>
<dbReference type="KEGG" id="gqu:AWC35_23900"/>
<dbReference type="GO" id="GO:0042802">
    <property type="term" value="F:identical protein binding"/>
    <property type="evidence" value="ECO:0007669"/>
    <property type="project" value="TreeGrafter"/>
</dbReference>
<evidence type="ECO:0000256" key="2">
    <source>
        <dbReference type="ARBA" id="ARBA00007533"/>
    </source>
</evidence>
<organism evidence="11 12">
    <name type="scientific">Gibbsiella quercinecans</name>
    <dbReference type="NCBI Taxonomy" id="929813"/>
    <lineage>
        <taxon>Bacteria</taxon>
        <taxon>Pseudomonadati</taxon>
        <taxon>Pseudomonadota</taxon>
        <taxon>Gammaproteobacteria</taxon>
        <taxon>Enterobacterales</taxon>
        <taxon>Yersiniaceae</taxon>
        <taxon>Gibbsiella</taxon>
    </lineage>
</organism>
<dbReference type="InterPro" id="IPR029062">
    <property type="entry name" value="Class_I_gatase-like"/>
</dbReference>